<evidence type="ECO:0000256" key="1">
    <source>
        <dbReference type="SAM" id="Phobius"/>
    </source>
</evidence>
<gene>
    <name evidence="2" type="ORF">PACL_0359</name>
</gene>
<name>B3G285_PSEAI</name>
<keyword evidence="1" id="KW-0472">Membrane</keyword>
<keyword evidence="1" id="KW-1133">Transmembrane helix</keyword>
<dbReference type="EMBL" id="EU595748">
    <property type="protein sequence ID" value="ACD39147.1"/>
    <property type="molecule type" value="Genomic_DNA"/>
</dbReference>
<proteinExistence type="predicted"/>
<sequence>MAAMLRYLSMFAVGLATGYLWGWTDTMAAFL</sequence>
<protein>
    <submittedName>
        <fullName evidence="2">Uncharacterized protein</fullName>
    </submittedName>
</protein>
<reference evidence="2" key="1">
    <citation type="journal article" date="2008" name="Genomics">
        <title>Large-insert genome analysis technology detects structural variation in Pseudomonas aeruginosa clinical strains from cystic fibrosis patients.</title>
        <authorList>
            <person name="Hayden H.S."/>
            <person name="Gillett W."/>
            <person name="Saenphimmachak C."/>
            <person name="Lim R."/>
            <person name="Zhou Y."/>
            <person name="Jacobs M.A."/>
            <person name="Chang J."/>
            <person name="Rohmer L."/>
            <person name="D'Argenio D.A."/>
            <person name="Palmieri A."/>
            <person name="Levy R."/>
            <person name="Haugen E."/>
            <person name="Wong G.K."/>
            <person name="Brittnacher M.J."/>
            <person name="Burns J.L."/>
            <person name="Miller S.I."/>
            <person name="Olson M.V."/>
            <person name="Kaul R."/>
        </authorList>
    </citation>
    <scope>NUCLEOTIDE SEQUENCE</scope>
    <source>
        <strain evidence="2">PACS171b</strain>
    </source>
</reference>
<dbReference type="AlphaFoldDB" id="B3G285"/>
<accession>B3G285</accession>
<keyword evidence="1" id="KW-0812">Transmembrane</keyword>
<evidence type="ECO:0000313" key="2">
    <source>
        <dbReference type="EMBL" id="ACD39147.1"/>
    </source>
</evidence>
<feature type="transmembrane region" description="Helical" evidence="1">
    <location>
        <begin position="7"/>
        <end position="24"/>
    </location>
</feature>
<organism evidence="2">
    <name type="scientific">Pseudomonas aeruginosa</name>
    <dbReference type="NCBI Taxonomy" id="287"/>
    <lineage>
        <taxon>Bacteria</taxon>
        <taxon>Pseudomonadati</taxon>
        <taxon>Pseudomonadota</taxon>
        <taxon>Gammaproteobacteria</taxon>
        <taxon>Pseudomonadales</taxon>
        <taxon>Pseudomonadaceae</taxon>
        <taxon>Pseudomonas</taxon>
    </lineage>
</organism>